<reference evidence="2 3" key="1">
    <citation type="submission" date="2020-02" db="EMBL/GenBank/DDBJ databases">
        <title>Genome sequencing for Kineobactrum sp. M2.</title>
        <authorList>
            <person name="Park S.-J."/>
        </authorList>
    </citation>
    <scope>NUCLEOTIDE SEQUENCE [LARGE SCALE GENOMIC DNA]</scope>
    <source>
        <strain evidence="2 3">M2</strain>
    </source>
</reference>
<organism evidence="2 3">
    <name type="scientific">Kineobactrum salinum</name>
    <dbReference type="NCBI Taxonomy" id="2708301"/>
    <lineage>
        <taxon>Bacteria</taxon>
        <taxon>Pseudomonadati</taxon>
        <taxon>Pseudomonadota</taxon>
        <taxon>Gammaproteobacteria</taxon>
        <taxon>Cellvibrionales</taxon>
        <taxon>Halieaceae</taxon>
        <taxon>Kineobactrum</taxon>
    </lineage>
</organism>
<dbReference type="RefSeq" id="WP_163493940.1">
    <property type="nucleotide sequence ID" value="NZ_CP048711.1"/>
</dbReference>
<accession>A0A6C0TXY3</accession>
<feature type="domain" description="Polysaccharide lyase 14" evidence="1">
    <location>
        <begin position="7"/>
        <end position="121"/>
    </location>
</feature>
<evidence type="ECO:0000313" key="2">
    <source>
        <dbReference type="EMBL" id="QIB64690.1"/>
    </source>
</evidence>
<gene>
    <name evidence="2" type="ORF">G3T16_04060</name>
</gene>
<proteinExistence type="predicted"/>
<sequence length="149" mass="16669">MRKSDGSNGWSVRGAFSTRLPGAGDMPALTPIGSYVYHADMKGNSGNHWGWNLGPGGLLANNQWYAIEQYLKLNTPGRRDGVFRAWINGHLVYERDELNFRDTDALRIESVWMNIYHGGVRPAPRDMSAYLDNVVIARQYIGPLTESSP</sequence>
<protein>
    <recommendedName>
        <fullName evidence="1">Polysaccharide lyase 14 domain-containing protein</fullName>
    </recommendedName>
</protein>
<dbReference type="EMBL" id="CP048711">
    <property type="protein sequence ID" value="QIB64690.1"/>
    <property type="molecule type" value="Genomic_DNA"/>
</dbReference>
<dbReference type="AlphaFoldDB" id="A0A6C0TXY3"/>
<keyword evidence="3" id="KW-1185">Reference proteome</keyword>
<dbReference type="KEGG" id="kim:G3T16_04060"/>
<evidence type="ECO:0000259" key="1">
    <source>
        <dbReference type="Pfam" id="PF21294"/>
    </source>
</evidence>
<dbReference type="PANTHER" id="PTHR40124">
    <property type="match status" value="1"/>
</dbReference>
<dbReference type="Gene3D" id="2.60.120.200">
    <property type="match status" value="1"/>
</dbReference>
<dbReference type="PANTHER" id="PTHR40124:SF1">
    <property type="entry name" value="DISAGGREGATASE RELATED REPEAT PROTEIN"/>
    <property type="match status" value="1"/>
</dbReference>
<dbReference type="InterPro" id="IPR048958">
    <property type="entry name" value="Polysacc_lyase_14"/>
</dbReference>
<evidence type="ECO:0000313" key="3">
    <source>
        <dbReference type="Proteomes" id="UP000477680"/>
    </source>
</evidence>
<dbReference type="Proteomes" id="UP000477680">
    <property type="component" value="Chromosome"/>
</dbReference>
<dbReference type="Pfam" id="PF21294">
    <property type="entry name" value="Polysacc_lyase_14"/>
    <property type="match status" value="1"/>
</dbReference>
<name>A0A6C0TXY3_9GAMM</name>